<dbReference type="RefSeq" id="WP_157707235.1">
    <property type="nucleotide sequence ID" value="NZ_CP034348.1"/>
</dbReference>
<name>A0A6I6IQL0_9RHOB</name>
<proteinExistence type="predicted"/>
<feature type="compositionally biased region" description="Polar residues" evidence="1">
    <location>
        <begin position="18"/>
        <end position="29"/>
    </location>
</feature>
<feature type="region of interest" description="Disordered" evidence="1">
    <location>
        <begin position="17"/>
        <end position="38"/>
    </location>
</feature>
<organism evidence="3 4">
    <name type="scientific">Roseovarius faecimaris</name>
    <dbReference type="NCBI Taxonomy" id="2494550"/>
    <lineage>
        <taxon>Bacteria</taxon>
        <taxon>Pseudomonadati</taxon>
        <taxon>Pseudomonadota</taxon>
        <taxon>Alphaproteobacteria</taxon>
        <taxon>Rhodobacterales</taxon>
        <taxon>Roseobacteraceae</taxon>
        <taxon>Roseovarius</taxon>
    </lineage>
</organism>
<dbReference type="Proteomes" id="UP000428330">
    <property type="component" value="Chromosome"/>
</dbReference>
<feature type="domain" description="Hedgehog/Intein (Hint)" evidence="2">
    <location>
        <begin position="56"/>
        <end position="186"/>
    </location>
</feature>
<keyword evidence="4" id="KW-1185">Reference proteome</keyword>
<dbReference type="AlphaFoldDB" id="A0A6I6IQL0"/>
<accession>A0A6I6IQL0</accession>
<evidence type="ECO:0000313" key="4">
    <source>
        <dbReference type="Proteomes" id="UP000428330"/>
    </source>
</evidence>
<sequence>MSNNNTDVSALLERVISQAPTPVQSSRPQPSAGAMGNADLLPDDEREWWLPGICGQTRVTTNFGQVPAQLLRVGDRVRTRSGHYLAIKKIRVTKLDCQFIEQRPDARPVLIPRGCLKQNLPSQDILLSPAQTVTFFATHTASKAIRAKDLARSSQAVDKTLGMVAYYELHLAAEDDVCCEGVWVKSAGLK</sequence>
<reference evidence="4" key="1">
    <citation type="submission" date="2018-12" db="EMBL/GenBank/DDBJ databases">
        <title>Complete genome sequence of Roseovarius sp. MME-070.</title>
        <authorList>
            <person name="Nam Y.-D."/>
            <person name="Kang J."/>
            <person name="Chung W.-H."/>
            <person name="Park Y.S."/>
        </authorList>
    </citation>
    <scope>NUCLEOTIDE SEQUENCE [LARGE SCALE GENOMIC DNA]</scope>
    <source>
        <strain evidence="4">MME-070</strain>
    </source>
</reference>
<evidence type="ECO:0000259" key="2">
    <source>
        <dbReference type="Pfam" id="PF13403"/>
    </source>
</evidence>
<evidence type="ECO:0000313" key="3">
    <source>
        <dbReference type="EMBL" id="QGX98552.1"/>
    </source>
</evidence>
<evidence type="ECO:0000256" key="1">
    <source>
        <dbReference type="SAM" id="MobiDB-lite"/>
    </source>
</evidence>
<dbReference type="InterPro" id="IPR028992">
    <property type="entry name" value="Hedgehog/Intein_dom"/>
</dbReference>
<gene>
    <name evidence="3" type="ORF">EI983_09795</name>
</gene>
<dbReference type="Pfam" id="PF13403">
    <property type="entry name" value="Hint_2"/>
    <property type="match status" value="1"/>
</dbReference>
<protein>
    <recommendedName>
        <fullName evidence="2">Hedgehog/Intein (Hint) domain-containing protein</fullName>
    </recommendedName>
</protein>
<dbReference type="KEGG" id="rom:EI983_09795"/>
<dbReference type="OrthoDB" id="7835405at2"/>
<dbReference type="EMBL" id="CP034348">
    <property type="protein sequence ID" value="QGX98552.1"/>
    <property type="molecule type" value="Genomic_DNA"/>
</dbReference>